<comment type="caution">
    <text evidence="2">The sequence shown here is derived from an EMBL/GenBank/DDBJ whole genome shotgun (WGS) entry which is preliminary data.</text>
</comment>
<reference evidence="2" key="1">
    <citation type="submission" date="2020-01" db="EMBL/GenBank/DDBJ databases">
        <title>Genome sequence of Kobresia littledalei, the first chromosome-level genome in the family Cyperaceae.</title>
        <authorList>
            <person name="Qu G."/>
        </authorList>
    </citation>
    <scope>NUCLEOTIDE SEQUENCE</scope>
    <source>
        <strain evidence="2">C.B.Clarke</strain>
        <tissue evidence="2">Leaf</tissue>
    </source>
</reference>
<dbReference type="Proteomes" id="UP000623129">
    <property type="component" value="Unassembled WGS sequence"/>
</dbReference>
<sequence>MFFLTFIPFRRFLTLSGKLALAATPLSRTFSQALRSFSSNLISTPPISSLRLLSFSASSASPLRLLVNSNQSEKLQTTIVRPIITNPIADCFLINGGRDCASSSPEQWRLINESSRITDGSFKAVNKLQKVYRSYPTWRKLADSAVVVEELCFVSVIGDPHYLVGFSLIQPPRTPPSSNKSNLGAEEVSAVQCVENAELSKGVKMT</sequence>
<accession>A0A833QUG1</accession>
<keyword evidence="1" id="KW-0732">Signal</keyword>
<gene>
    <name evidence="2" type="ORF">FCM35_KLT06732</name>
</gene>
<evidence type="ECO:0000313" key="2">
    <source>
        <dbReference type="EMBL" id="KAF3328126.1"/>
    </source>
</evidence>
<evidence type="ECO:0000313" key="3">
    <source>
        <dbReference type="Proteomes" id="UP000623129"/>
    </source>
</evidence>
<feature type="chain" id="PRO_5033003757" evidence="1">
    <location>
        <begin position="23"/>
        <end position="206"/>
    </location>
</feature>
<feature type="signal peptide" evidence="1">
    <location>
        <begin position="1"/>
        <end position="22"/>
    </location>
</feature>
<evidence type="ECO:0000256" key="1">
    <source>
        <dbReference type="SAM" id="SignalP"/>
    </source>
</evidence>
<organism evidence="2 3">
    <name type="scientific">Carex littledalei</name>
    <dbReference type="NCBI Taxonomy" id="544730"/>
    <lineage>
        <taxon>Eukaryota</taxon>
        <taxon>Viridiplantae</taxon>
        <taxon>Streptophyta</taxon>
        <taxon>Embryophyta</taxon>
        <taxon>Tracheophyta</taxon>
        <taxon>Spermatophyta</taxon>
        <taxon>Magnoliopsida</taxon>
        <taxon>Liliopsida</taxon>
        <taxon>Poales</taxon>
        <taxon>Cyperaceae</taxon>
        <taxon>Cyperoideae</taxon>
        <taxon>Cariceae</taxon>
        <taxon>Carex</taxon>
        <taxon>Carex subgen. Euthyceras</taxon>
    </lineage>
</organism>
<keyword evidence="3" id="KW-1185">Reference proteome</keyword>
<dbReference type="AlphaFoldDB" id="A0A833QUG1"/>
<proteinExistence type="predicted"/>
<dbReference type="EMBL" id="SWLB01000016">
    <property type="protein sequence ID" value="KAF3328126.1"/>
    <property type="molecule type" value="Genomic_DNA"/>
</dbReference>
<protein>
    <submittedName>
        <fullName evidence="2">Uncharacterized protein</fullName>
    </submittedName>
</protein>
<name>A0A833QUG1_9POAL</name>